<organism evidence="1 2">
    <name type="scientific">Shewanella algicola</name>
    <dbReference type="NCBI Taxonomy" id="640633"/>
    <lineage>
        <taxon>Bacteria</taxon>
        <taxon>Pseudomonadati</taxon>
        <taxon>Pseudomonadota</taxon>
        <taxon>Gammaproteobacteria</taxon>
        <taxon>Alteromonadales</taxon>
        <taxon>Shewanellaceae</taxon>
        <taxon>Shewanella</taxon>
    </lineage>
</organism>
<evidence type="ECO:0000313" key="2">
    <source>
        <dbReference type="Proteomes" id="UP001139408"/>
    </source>
</evidence>
<dbReference type="RefSeq" id="WP_188927279.1">
    <property type="nucleotide sequence ID" value="NZ_BMQI01000112.1"/>
</dbReference>
<dbReference type="AlphaFoldDB" id="A0A9X1ZAE4"/>
<reference evidence="1" key="1">
    <citation type="submission" date="2022-01" db="EMBL/GenBank/DDBJ databases">
        <title>Whole genome-based taxonomy of the Shewanellaceae.</title>
        <authorList>
            <person name="Martin-Rodriguez A.J."/>
        </authorList>
    </citation>
    <scope>NUCLEOTIDE SEQUENCE</scope>
    <source>
        <strain evidence="1">DSM 23803</strain>
    </source>
</reference>
<evidence type="ECO:0000313" key="1">
    <source>
        <dbReference type="EMBL" id="MCL1107872.1"/>
    </source>
</evidence>
<dbReference type="EMBL" id="JAKILJ010000111">
    <property type="protein sequence ID" value="MCL1107872.1"/>
    <property type="molecule type" value="Genomic_DNA"/>
</dbReference>
<keyword evidence="2" id="KW-1185">Reference proteome</keyword>
<dbReference type="InterPro" id="IPR011992">
    <property type="entry name" value="EF-hand-dom_pair"/>
</dbReference>
<name>A0A9X1ZAE4_9GAMM</name>
<protein>
    <submittedName>
        <fullName evidence="1">Uncharacterized protein</fullName>
    </submittedName>
</protein>
<dbReference type="SUPFAM" id="SSF47473">
    <property type="entry name" value="EF-hand"/>
    <property type="match status" value="1"/>
</dbReference>
<dbReference type="Proteomes" id="UP001139408">
    <property type="component" value="Unassembled WGS sequence"/>
</dbReference>
<comment type="caution">
    <text evidence="1">The sequence shown here is derived from an EMBL/GenBank/DDBJ whole genome shotgun (WGS) entry which is preliminary data.</text>
</comment>
<sequence length="133" mass="15789">MTVDREKSIKHINRHMTEWFKALEANNEKTIGRRCRELLAGKNKLSKVSYPEFIACMLKIKKETWENYLRRCRDKKYEKGRGRISINKSTQEQLDELRKKLDADSYDTLIVALIDTYKKANRTKSALPKPKRK</sequence>
<accession>A0A9X1ZAE4</accession>
<proteinExistence type="predicted"/>
<gene>
    <name evidence="1" type="ORF">L2749_22010</name>
</gene>